<evidence type="ECO:0008006" key="4">
    <source>
        <dbReference type="Google" id="ProtNLM"/>
    </source>
</evidence>
<dbReference type="PANTHER" id="PTHR38116">
    <property type="entry name" value="CHROMOSOME 7, WHOLE GENOME SHOTGUN SEQUENCE"/>
    <property type="match status" value="1"/>
</dbReference>
<proteinExistence type="predicted"/>
<dbReference type="Proteomes" id="UP001610334">
    <property type="component" value="Unassembled WGS sequence"/>
</dbReference>
<feature type="region of interest" description="Disordered" evidence="1">
    <location>
        <begin position="28"/>
        <end position="58"/>
    </location>
</feature>
<evidence type="ECO:0000256" key="1">
    <source>
        <dbReference type="SAM" id="MobiDB-lite"/>
    </source>
</evidence>
<reference evidence="2 3" key="1">
    <citation type="submission" date="2024-07" db="EMBL/GenBank/DDBJ databases">
        <title>Section-level genome sequencing and comparative genomics of Aspergillus sections Usti and Cavernicolus.</title>
        <authorList>
            <consortium name="Lawrence Berkeley National Laboratory"/>
            <person name="Nybo J.L."/>
            <person name="Vesth T.C."/>
            <person name="Theobald S."/>
            <person name="Frisvad J.C."/>
            <person name="Larsen T.O."/>
            <person name="Kjaerboelling I."/>
            <person name="Rothschild-Mancinelli K."/>
            <person name="Lyhne E.K."/>
            <person name="Kogle M.E."/>
            <person name="Barry K."/>
            <person name="Clum A."/>
            <person name="Na H."/>
            <person name="Ledsgaard L."/>
            <person name="Lin J."/>
            <person name="Lipzen A."/>
            <person name="Kuo A."/>
            <person name="Riley R."/>
            <person name="Mondo S."/>
            <person name="Labutti K."/>
            <person name="Haridas S."/>
            <person name="Pangalinan J."/>
            <person name="Salamov A.A."/>
            <person name="Simmons B.A."/>
            <person name="Magnuson J.K."/>
            <person name="Chen J."/>
            <person name="Drula E."/>
            <person name="Henrissat B."/>
            <person name="Wiebenga A."/>
            <person name="Lubbers R.J."/>
            <person name="Gomes A.C."/>
            <person name="Makela M.R."/>
            <person name="Stajich J."/>
            <person name="Grigoriev I.V."/>
            <person name="Mortensen U.H."/>
            <person name="De Vries R.P."/>
            <person name="Baker S.E."/>
            <person name="Andersen M.R."/>
        </authorList>
    </citation>
    <scope>NUCLEOTIDE SEQUENCE [LARGE SCALE GENOMIC DNA]</scope>
    <source>
        <strain evidence="2 3">CBS 588.65</strain>
    </source>
</reference>
<dbReference type="Pfam" id="PF11905">
    <property type="entry name" value="DUF3425"/>
    <property type="match status" value="1"/>
</dbReference>
<gene>
    <name evidence="2" type="ORF">BJX63DRAFT_436448</name>
</gene>
<keyword evidence="3" id="KW-1185">Reference proteome</keyword>
<dbReference type="EMBL" id="JBFXLT010000122">
    <property type="protein sequence ID" value="KAL2808061.1"/>
    <property type="molecule type" value="Genomic_DNA"/>
</dbReference>
<organism evidence="2 3">
    <name type="scientific">Aspergillus granulosus</name>
    <dbReference type="NCBI Taxonomy" id="176169"/>
    <lineage>
        <taxon>Eukaryota</taxon>
        <taxon>Fungi</taxon>
        <taxon>Dikarya</taxon>
        <taxon>Ascomycota</taxon>
        <taxon>Pezizomycotina</taxon>
        <taxon>Eurotiomycetes</taxon>
        <taxon>Eurotiomycetidae</taxon>
        <taxon>Eurotiales</taxon>
        <taxon>Aspergillaceae</taxon>
        <taxon>Aspergillus</taxon>
        <taxon>Aspergillus subgen. Nidulantes</taxon>
    </lineage>
</organism>
<comment type="caution">
    <text evidence="2">The sequence shown here is derived from an EMBL/GenBank/DDBJ whole genome shotgun (WGS) entry which is preliminary data.</text>
</comment>
<accession>A0ABR4GY24</accession>
<dbReference type="PANTHER" id="PTHR38116:SF1">
    <property type="entry name" value="BZIP DOMAIN-CONTAINING PROTEIN"/>
    <property type="match status" value="1"/>
</dbReference>
<evidence type="ECO:0000313" key="2">
    <source>
        <dbReference type="EMBL" id="KAL2808061.1"/>
    </source>
</evidence>
<name>A0ABR4GY24_9EURO</name>
<feature type="compositionally biased region" description="Basic residues" evidence="1">
    <location>
        <begin position="31"/>
        <end position="48"/>
    </location>
</feature>
<evidence type="ECO:0000313" key="3">
    <source>
        <dbReference type="Proteomes" id="UP001610334"/>
    </source>
</evidence>
<dbReference type="InterPro" id="IPR021833">
    <property type="entry name" value="DUF3425"/>
</dbReference>
<sequence length="277" mass="31676">MDNHINLQPMWPMREALDHDDNWTGLTNAQARRRRQNRLNQRAHRRRKEKEALTRATQPHRADGMQLYFPLSVDHLLTLIQFNAYRAFLTNMKILALPTIFSCGDPTSLIAASCASSLELDLPTATTATTPGNLPPYLIPTPLQLSLTHEPWIDLFPLPALRDNLLRFRGQIDSCELCDDILGTMFEDQVQSPNDNRNGLIIWGEPWDVASWELMEGFVAKWGFLLVGCEVLIDGTNRWRATRGEEPLWLKEDGNTVRWETGAMSRSMHGAVYMESY</sequence>
<protein>
    <recommendedName>
        <fullName evidence="4">BZIP domain-containing protein</fullName>
    </recommendedName>
</protein>